<proteinExistence type="predicted"/>
<dbReference type="CDD" id="cd00761">
    <property type="entry name" value="Glyco_tranf_GTA_type"/>
    <property type="match status" value="1"/>
</dbReference>
<dbReference type="Proteomes" id="UP000033551">
    <property type="component" value="Unassembled WGS sequence"/>
</dbReference>
<protein>
    <recommendedName>
        <fullName evidence="1">Glycosyltransferase 2-like domain-containing protein</fullName>
    </recommendedName>
</protein>
<dbReference type="Gene3D" id="3.90.550.10">
    <property type="entry name" value="Spore Coat Polysaccharide Biosynthesis Protein SpsA, Chain A"/>
    <property type="match status" value="1"/>
</dbReference>
<dbReference type="SUPFAM" id="SSF53448">
    <property type="entry name" value="Nucleotide-diphospho-sugar transferases"/>
    <property type="match status" value="1"/>
</dbReference>
<dbReference type="STRING" id="68223.GCA_002028425_05439"/>
<dbReference type="RefSeq" id="WP_045946018.1">
    <property type="nucleotide sequence ID" value="NZ_JZWV01000079.1"/>
</dbReference>
<dbReference type="Pfam" id="PF00535">
    <property type="entry name" value="Glycos_transf_2"/>
    <property type="match status" value="1"/>
</dbReference>
<dbReference type="OrthoDB" id="3226099at2"/>
<evidence type="ECO:0000313" key="2">
    <source>
        <dbReference type="EMBL" id="KJY38075.1"/>
    </source>
</evidence>
<name>A0A0F4JV99_9ACTN</name>
<dbReference type="PANTHER" id="PTHR43685:SF2">
    <property type="entry name" value="GLYCOSYLTRANSFERASE 2-LIKE DOMAIN-CONTAINING PROTEIN"/>
    <property type="match status" value="1"/>
</dbReference>
<sequence>MVTLSVIVAMCDVRDFCRTTLKSLALNAREDFEFIVVDDASVDGTSEILREMVPGIPGAVLIRNERNMGISATRNIGLAAARGRFFTFLDGDDWYAPGYLAQLVGWMSQSGVDFLRTGHVRVYGKKRKIVMPPLAPRALPLDPLDYMGPVDASTFIDYPSVWAGIYDRERLRQAGALFFEESLRTAEDRHWFYQLHLRMRSFGVVDLHGVFYRRDVSTSLTRIPDERQLDFLPAFRLVFGELAHHPRGYELSFKAMRTLCALIVIHLDRAQDYEEVTRALLWERSAQTLFDLPQDILEGTLAGMDSVRVNKLRALMSQQMSQHQGAAAR</sequence>
<evidence type="ECO:0000259" key="1">
    <source>
        <dbReference type="Pfam" id="PF00535"/>
    </source>
</evidence>
<keyword evidence="3" id="KW-1185">Reference proteome</keyword>
<organism evidence="2 3">
    <name type="scientific">Streptomyces katrae</name>
    <dbReference type="NCBI Taxonomy" id="68223"/>
    <lineage>
        <taxon>Bacteria</taxon>
        <taxon>Bacillati</taxon>
        <taxon>Actinomycetota</taxon>
        <taxon>Actinomycetes</taxon>
        <taxon>Kitasatosporales</taxon>
        <taxon>Streptomycetaceae</taxon>
        <taxon>Streptomyces</taxon>
    </lineage>
</organism>
<dbReference type="AlphaFoldDB" id="A0A0F4JV99"/>
<dbReference type="InterPro" id="IPR029044">
    <property type="entry name" value="Nucleotide-diphossugar_trans"/>
</dbReference>
<dbReference type="PATRIC" id="fig|68223.7.peg.444"/>
<accession>A0A0F4JV99</accession>
<feature type="domain" description="Glycosyltransferase 2-like" evidence="1">
    <location>
        <begin position="5"/>
        <end position="130"/>
    </location>
</feature>
<evidence type="ECO:0000313" key="3">
    <source>
        <dbReference type="Proteomes" id="UP000033551"/>
    </source>
</evidence>
<dbReference type="InterPro" id="IPR050834">
    <property type="entry name" value="Glycosyltransf_2"/>
</dbReference>
<dbReference type="EMBL" id="JZWV01000079">
    <property type="protein sequence ID" value="KJY38075.1"/>
    <property type="molecule type" value="Genomic_DNA"/>
</dbReference>
<dbReference type="InterPro" id="IPR001173">
    <property type="entry name" value="Glyco_trans_2-like"/>
</dbReference>
<reference evidence="2 3" key="1">
    <citation type="submission" date="2015-02" db="EMBL/GenBank/DDBJ databases">
        <authorList>
            <person name="Ju K.-S."/>
            <person name="Doroghazi J.R."/>
            <person name="Metcalf W."/>
        </authorList>
    </citation>
    <scope>NUCLEOTIDE SEQUENCE [LARGE SCALE GENOMIC DNA]</scope>
    <source>
        <strain evidence="2 3">NRRL ISP-5550</strain>
    </source>
</reference>
<dbReference type="PANTHER" id="PTHR43685">
    <property type="entry name" value="GLYCOSYLTRANSFERASE"/>
    <property type="match status" value="1"/>
</dbReference>
<gene>
    <name evidence="2" type="ORF">VR44_04380</name>
</gene>
<comment type="caution">
    <text evidence="2">The sequence shown here is derived from an EMBL/GenBank/DDBJ whole genome shotgun (WGS) entry which is preliminary data.</text>
</comment>